<dbReference type="Pfam" id="PF00239">
    <property type="entry name" value="Resolvase"/>
    <property type="match status" value="1"/>
</dbReference>
<keyword evidence="2" id="KW-0229">DNA integration</keyword>
<keyword evidence="8" id="KW-1185">Reference proteome</keyword>
<comment type="caution">
    <text evidence="7">The sequence shown here is derived from an EMBL/GenBank/DDBJ whole genome shotgun (WGS) entry which is preliminary data.</text>
</comment>
<dbReference type="PANTHER" id="PTHR30461">
    <property type="entry name" value="DNA-INVERTASE FROM LAMBDOID PROPHAGE"/>
    <property type="match status" value="1"/>
</dbReference>
<dbReference type="RefSeq" id="WP_189008997.1">
    <property type="nucleotide sequence ID" value="NZ_BMOD01000043.1"/>
</dbReference>
<proteinExistence type="inferred from homology"/>
<gene>
    <name evidence="7" type="ORF">GCM10008938_50490</name>
</gene>
<evidence type="ECO:0000256" key="3">
    <source>
        <dbReference type="ARBA" id="ARBA00023125"/>
    </source>
</evidence>
<dbReference type="Pfam" id="PF02796">
    <property type="entry name" value="HTH_7"/>
    <property type="match status" value="1"/>
</dbReference>
<feature type="active site" description="O-(5'-phospho-DNA)-serine intermediate" evidence="5">
    <location>
        <position position="14"/>
    </location>
</feature>
<dbReference type="CDD" id="cd03768">
    <property type="entry name" value="SR_ResInv"/>
    <property type="match status" value="1"/>
</dbReference>
<evidence type="ECO:0000256" key="1">
    <source>
        <dbReference type="ARBA" id="ARBA00009913"/>
    </source>
</evidence>
<dbReference type="PROSITE" id="PS00397">
    <property type="entry name" value="RECOMBINASES_1"/>
    <property type="match status" value="1"/>
</dbReference>
<dbReference type="SUPFAM" id="SSF53041">
    <property type="entry name" value="Resolvase-like"/>
    <property type="match status" value="1"/>
</dbReference>
<feature type="domain" description="Resolvase/invertase-type recombinase catalytic" evidence="6">
    <location>
        <begin position="6"/>
        <end position="139"/>
    </location>
</feature>
<accession>A0ABQ2DJ21</accession>
<dbReference type="Proteomes" id="UP000632222">
    <property type="component" value="Unassembled WGS sequence"/>
</dbReference>
<dbReference type="InterPro" id="IPR050639">
    <property type="entry name" value="SSR_resolvase"/>
</dbReference>
<keyword evidence="3" id="KW-0238">DNA-binding</keyword>
<evidence type="ECO:0000256" key="2">
    <source>
        <dbReference type="ARBA" id="ARBA00022908"/>
    </source>
</evidence>
<dbReference type="SMART" id="SM00857">
    <property type="entry name" value="Resolvase"/>
    <property type="match status" value="1"/>
</dbReference>
<comment type="similarity">
    <text evidence="1">Belongs to the site-specific recombinase resolvase family.</text>
</comment>
<dbReference type="PROSITE" id="PS51736">
    <property type="entry name" value="RECOMBINASES_3"/>
    <property type="match status" value="1"/>
</dbReference>
<evidence type="ECO:0000313" key="7">
    <source>
        <dbReference type="EMBL" id="GGJ58309.1"/>
    </source>
</evidence>
<dbReference type="InterPro" id="IPR006119">
    <property type="entry name" value="Resolv_N"/>
</dbReference>
<name>A0ABQ2DJ21_9DEIO</name>
<dbReference type="Gene3D" id="1.10.10.60">
    <property type="entry name" value="Homeodomain-like"/>
    <property type="match status" value="1"/>
</dbReference>
<dbReference type="InterPro" id="IPR006118">
    <property type="entry name" value="Recombinase_CS"/>
</dbReference>
<dbReference type="PANTHER" id="PTHR30461:SF2">
    <property type="entry name" value="SERINE RECOMBINASE PINE-RELATED"/>
    <property type="match status" value="1"/>
</dbReference>
<dbReference type="InterPro" id="IPR036162">
    <property type="entry name" value="Resolvase-like_N_sf"/>
</dbReference>
<evidence type="ECO:0000259" key="6">
    <source>
        <dbReference type="PROSITE" id="PS51736"/>
    </source>
</evidence>
<evidence type="ECO:0000256" key="4">
    <source>
        <dbReference type="ARBA" id="ARBA00023172"/>
    </source>
</evidence>
<evidence type="ECO:0000313" key="8">
    <source>
        <dbReference type="Proteomes" id="UP000632222"/>
    </source>
</evidence>
<organism evidence="7 8">
    <name type="scientific">Deinococcus roseus</name>
    <dbReference type="NCBI Taxonomy" id="392414"/>
    <lineage>
        <taxon>Bacteria</taxon>
        <taxon>Thermotogati</taxon>
        <taxon>Deinococcota</taxon>
        <taxon>Deinococci</taxon>
        <taxon>Deinococcales</taxon>
        <taxon>Deinococcaceae</taxon>
        <taxon>Deinococcus</taxon>
    </lineage>
</organism>
<reference evidence="8" key="1">
    <citation type="journal article" date="2019" name="Int. J. Syst. Evol. Microbiol.">
        <title>The Global Catalogue of Microorganisms (GCM) 10K type strain sequencing project: providing services to taxonomists for standard genome sequencing and annotation.</title>
        <authorList>
            <consortium name="The Broad Institute Genomics Platform"/>
            <consortium name="The Broad Institute Genome Sequencing Center for Infectious Disease"/>
            <person name="Wu L."/>
            <person name="Ma J."/>
        </authorList>
    </citation>
    <scope>NUCLEOTIDE SEQUENCE [LARGE SCALE GENOMIC DNA]</scope>
    <source>
        <strain evidence="8">JCM 14370</strain>
    </source>
</reference>
<sequence>MTPPQNLIGYARVSTREQHLDLQLDALTKEGCSKIFRDVLSGSKADRPGLKAALEYLRPGDKLVIWKLDRLGRSLQHLIETVKLLQARGVDLLVVQEKMDTASPTGKLFFHMMGALAEFERDIIRERTLAGLEAARSRGRKGGRRALLNPGQVEMARTLMQDPRNKVADVCRTLGISKTTLYRSLGKLKSP</sequence>
<keyword evidence="4" id="KW-0233">DNA recombination</keyword>
<protein>
    <submittedName>
        <fullName evidence="7">Resolvase</fullName>
    </submittedName>
</protein>
<dbReference type="PROSITE" id="PS00398">
    <property type="entry name" value="RECOMBINASES_2"/>
    <property type="match status" value="1"/>
</dbReference>
<evidence type="ECO:0000256" key="5">
    <source>
        <dbReference type="PROSITE-ProRule" id="PRU10137"/>
    </source>
</evidence>
<dbReference type="EMBL" id="BMOD01000043">
    <property type="protein sequence ID" value="GGJ58309.1"/>
    <property type="molecule type" value="Genomic_DNA"/>
</dbReference>
<dbReference type="InterPro" id="IPR006120">
    <property type="entry name" value="Resolvase_HTH_dom"/>
</dbReference>
<dbReference type="Gene3D" id="3.40.50.1390">
    <property type="entry name" value="Resolvase, N-terminal catalytic domain"/>
    <property type="match status" value="1"/>
</dbReference>